<dbReference type="PROSITE" id="PS50194">
    <property type="entry name" value="FILAMIN_REPEAT"/>
    <property type="match status" value="1"/>
</dbReference>
<dbReference type="PANTHER" id="PTHR37947">
    <property type="entry name" value="BLL2462 PROTEIN"/>
    <property type="match status" value="1"/>
</dbReference>
<name>A0ABP8MFN2_9BACT</name>
<reference evidence="3" key="1">
    <citation type="journal article" date="2019" name="Int. J. Syst. Evol. Microbiol.">
        <title>The Global Catalogue of Microorganisms (GCM) 10K type strain sequencing project: providing services to taxonomists for standard genome sequencing and annotation.</title>
        <authorList>
            <consortium name="The Broad Institute Genomics Platform"/>
            <consortium name="The Broad Institute Genome Sequencing Center for Infectious Disease"/>
            <person name="Wu L."/>
            <person name="Ma J."/>
        </authorList>
    </citation>
    <scope>NUCLEOTIDE SEQUENCE [LARGE SCALE GENOMIC DNA]</scope>
    <source>
        <strain evidence="3">JCM 17759</strain>
    </source>
</reference>
<dbReference type="Gene3D" id="2.60.40.10">
    <property type="entry name" value="Immunoglobulins"/>
    <property type="match status" value="1"/>
</dbReference>
<accession>A0ABP8MFN2</accession>
<evidence type="ECO:0000256" key="1">
    <source>
        <dbReference type="SAM" id="Phobius"/>
    </source>
</evidence>
<dbReference type="SUPFAM" id="SSF52317">
    <property type="entry name" value="Class I glutamine amidotransferase-like"/>
    <property type="match status" value="1"/>
</dbReference>
<keyword evidence="1" id="KW-0472">Membrane</keyword>
<dbReference type="PANTHER" id="PTHR37947:SF1">
    <property type="entry name" value="BLL2462 PROTEIN"/>
    <property type="match status" value="1"/>
</dbReference>
<dbReference type="SUPFAM" id="SSF81296">
    <property type="entry name" value="E set domains"/>
    <property type="match status" value="1"/>
</dbReference>
<dbReference type="Gene3D" id="3.40.50.880">
    <property type="match status" value="1"/>
</dbReference>
<dbReference type="InterPro" id="IPR014756">
    <property type="entry name" value="Ig_E-set"/>
</dbReference>
<feature type="transmembrane region" description="Helical" evidence="1">
    <location>
        <begin position="42"/>
        <end position="59"/>
    </location>
</feature>
<evidence type="ECO:0000313" key="2">
    <source>
        <dbReference type="EMBL" id="GAA4449606.1"/>
    </source>
</evidence>
<keyword evidence="3" id="KW-1185">Reference proteome</keyword>
<keyword evidence="1" id="KW-1133">Transmembrane helix</keyword>
<dbReference type="Proteomes" id="UP001500840">
    <property type="component" value="Unassembled WGS sequence"/>
</dbReference>
<feature type="transmembrane region" description="Helical" evidence="1">
    <location>
        <begin position="696"/>
        <end position="716"/>
    </location>
</feature>
<sequence length="723" mass="79247">MDSGFSFQWNSLFFAVSIIALIVTCGLAWIASARSRFRSSVVWLEGFRVLLVALAVVLLNQPEVIYQIDPTRRPTVVILGDDSLSMETADVGDPSEPTRTRRDSIRHLMDKQTWAAVEQEADVVVVPFARGNENDRTDIDAALGSAIDGYPNLRAVVLASDGDWNAGAAPVQQATQFRMQQVPIFTIPVGSAQRLPDVELLSFEVPALGVANKTLRIPFSVESSLAQDHRAVAKLTASDGTEVTHEFTIHAMGQTVDAILWKPEQTGEFQLTLTIPPHSGERITSNNELSRPISIPEEQLKVLVIESRPRWEYRYLRNALSRDPGIEVSCLLFHPGLSKTGGGNRDYIASFPDDLAELSQYDVVFIGDVGVGEGQLTEDQCRLLKGLVEQQASGLVLIPGIAGHEMSLVDSPLGDLFPVTLDESQPNGWGSRAASHFALTELGRHSLLTKLADNDDANARVWAGLPGFQWYAPVVRATAGAEVLAVHEDASNQYGRTPLIVTRSAGAGKVLFMGTDGAWRWRRGVEDLYHYRFWGQVVRWMAYQHRMSKGLFYSPEQPRVNQRVTLNANRLDDDGNPLVAGEVSVRIVAPSGKIQTVVLENVDDAWGAYAGAFTPSEAGDYQVTMLSGSSDIPFETSIHVQHAQLERIGKPARPEVLAEIAKVSRGEVFSLDQTDAVLGAVQTISIPAAQTRRVQLWSHPLIAILLVGLLGLFWIARKRVGLM</sequence>
<organism evidence="2 3">
    <name type="scientific">Novipirellula rosea</name>
    <dbReference type="NCBI Taxonomy" id="1031540"/>
    <lineage>
        <taxon>Bacteria</taxon>
        <taxon>Pseudomonadati</taxon>
        <taxon>Planctomycetota</taxon>
        <taxon>Planctomycetia</taxon>
        <taxon>Pirellulales</taxon>
        <taxon>Pirellulaceae</taxon>
        <taxon>Novipirellula</taxon>
    </lineage>
</organism>
<dbReference type="InterPro" id="IPR017868">
    <property type="entry name" value="Filamin/ABP280_repeat-like"/>
</dbReference>
<proteinExistence type="predicted"/>
<feature type="transmembrane region" description="Helical" evidence="1">
    <location>
        <begin position="12"/>
        <end position="30"/>
    </location>
</feature>
<dbReference type="InterPro" id="IPR036465">
    <property type="entry name" value="vWFA_dom_sf"/>
</dbReference>
<dbReference type="InterPro" id="IPR029062">
    <property type="entry name" value="Class_I_gatase-like"/>
</dbReference>
<evidence type="ECO:0008006" key="4">
    <source>
        <dbReference type="Google" id="ProtNLM"/>
    </source>
</evidence>
<protein>
    <recommendedName>
        <fullName evidence="4">Glutamine amidotransferase domain-containing protein</fullName>
    </recommendedName>
</protein>
<dbReference type="RefSeq" id="WP_345320719.1">
    <property type="nucleotide sequence ID" value="NZ_BAABGA010000018.1"/>
</dbReference>
<dbReference type="Gene3D" id="3.40.50.410">
    <property type="entry name" value="von Willebrand factor, type A domain"/>
    <property type="match status" value="1"/>
</dbReference>
<evidence type="ECO:0000313" key="3">
    <source>
        <dbReference type="Proteomes" id="UP001500840"/>
    </source>
</evidence>
<gene>
    <name evidence="2" type="ORF">GCM10023156_14470</name>
</gene>
<dbReference type="SUPFAM" id="SSF53300">
    <property type="entry name" value="vWA-like"/>
    <property type="match status" value="1"/>
</dbReference>
<keyword evidence="1" id="KW-0812">Transmembrane</keyword>
<comment type="caution">
    <text evidence="2">The sequence shown here is derived from an EMBL/GenBank/DDBJ whole genome shotgun (WGS) entry which is preliminary data.</text>
</comment>
<dbReference type="InterPro" id="IPR013783">
    <property type="entry name" value="Ig-like_fold"/>
</dbReference>
<dbReference type="EMBL" id="BAABGA010000018">
    <property type="protein sequence ID" value="GAA4449606.1"/>
    <property type="molecule type" value="Genomic_DNA"/>
</dbReference>